<evidence type="ECO:0000256" key="1">
    <source>
        <dbReference type="PROSITE-ProRule" id="PRU00453"/>
    </source>
</evidence>
<dbReference type="CDD" id="cd21437">
    <property type="entry name" value="zf-HIT_ZNHIT1_like"/>
    <property type="match status" value="1"/>
</dbReference>
<dbReference type="EMBL" id="CDQK01000001">
    <property type="protein sequence ID" value="CEP20840.1"/>
    <property type="molecule type" value="Genomic_DNA"/>
</dbReference>
<reference evidence="5" key="2">
    <citation type="journal article" date="2015" name="J. Biotechnol.">
        <title>The structure of the Cyberlindnera jadinii genome and its relation to Candida utilis analyzed by the occurrence of single nucleotide polymorphisms.</title>
        <authorList>
            <person name="Rupp O."/>
            <person name="Brinkrolf K."/>
            <person name="Buerth C."/>
            <person name="Kunigo M."/>
            <person name="Schneider J."/>
            <person name="Jaenicke S."/>
            <person name="Goesmann A."/>
            <person name="Puehler A."/>
            <person name="Jaeger K.-E."/>
            <person name="Ernst J.F."/>
        </authorList>
    </citation>
    <scope>NUCLEOTIDE SEQUENCE [LARGE SCALE GENOMIC DNA]</scope>
    <source>
        <strain evidence="5">ATCC 18201 / CBS 1600 / BCRC 20928 / JCM 3617 / NBRC 0987 / NRRL Y-1542</strain>
    </source>
</reference>
<keyword evidence="1" id="KW-0863">Zinc-finger</keyword>
<dbReference type="InterPro" id="IPR007529">
    <property type="entry name" value="Znf_HIT"/>
</dbReference>
<dbReference type="AlphaFoldDB" id="A0A0H5BZA4"/>
<evidence type="ECO:0000313" key="4">
    <source>
        <dbReference type="EMBL" id="ODV76166.1"/>
    </source>
</evidence>
<sequence length="205" mass="23480">MSFVEEIIPAYYNKDVYFTSSVSAPSRSKHKLATQESKNRKRLAPGSYNLATIESNVHGTALTEDLVEAKNSIKRFNELDRENYNENARIDLPKVGFKFDYPRYPQVKQKYPKMKQKQSAMQHVRKVLTSRRGLANYLDEDERFATILFNKVSRKKNTMLVVANKKLCSICGDNAPGSCVRCFARVCSVKCSSVHNETRCPNYYG</sequence>
<dbReference type="EMBL" id="KV453925">
    <property type="protein sequence ID" value="ODV76166.1"/>
    <property type="molecule type" value="Genomic_DNA"/>
</dbReference>
<accession>A0A1E4S9H5</accession>
<evidence type="ECO:0000313" key="5">
    <source>
        <dbReference type="Proteomes" id="UP000038830"/>
    </source>
</evidence>
<proteinExistence type="predicted"/>
<evidence type="ECO:0000259" key="2">
    <source>
        <dbReference type="PROSITE" id="PS51083"/>
    </source>
</evidence>
<dbReference type="OMA" id="RFMELDT"/>
<dbReference type="Proteomes" id="UP000038830">
    <property type="component" value="Unassembled WGS sequence"/>
</dbReference>
<dbReference type="GO" id="GO:0008270">
    <property type="term" value="F:zinc ion binding"/>
    <property type="evidence" value="ECO:0007669"/>
    <property type="project" value="UniProtKB-UniRule"/>
</dbReference>
<reference evidence="4 6" key="3">
    <citation type="journal article" date="2016" name="Proc. Natl. Acad. Sci. U.S.A.">
        <title>Comparative genomics of biotechnologically important yeasts.</title>
        <authorList>
            <person name="Riley R."/>
            <person name="Haridas S."/>
            <person name="Wolfe K.H."/>
            <person name="Lopes M.R."/>
            <person name="Hittinger C.T."/>
            <person name="Goeker M."/>
            <person name="Salamov A.A."/>
            <person name="Wisecaver J.H."/>
            <person name="Long T.M."/>
            <person name="Calvey C.H."/>
            <person name="Aerts A.L."/>
            <person name="Barry K.W."/>
            <person name="Choi C."/>
            <person name="Clum A."/>
            <person name="Coughlan A.Y."/>
            <person name="Deshpande S."/>
            <person name="Douglass A.P."/>
            <person name="Hanson S.J."/>
            <person name="Klenk H.-P."/>
            <person name="LaButti K.M."/>
            <person name="Lapidus A."/>
            <person name="Lindquist E.A."/>
            <person name="Lipzen A.M."/>
            <person name="Meier-Kolthoff J.P."/>
            <person name="Ohm R.A."/>
            <person name="Otillar R.P."/>
            <person name="Pangilinan J.L."/>
            <person name="Peng Y."/>
            <person name="Rokas A."/>
            <person name="Rosa C.A."/>
            <person name="Scheuner C."/>
            <person name="Sibirny A.A."/>
            <person name="Slot J.C."/>
            <person name="Stielow J.B."/>
            <person name="Sun H."/>
            <person name="Kurtzman C.P."/>
            <person name="Blackwell M."/>
            <person name="Grigoriev I.V."/>
            <person name="Jeffries T.W."/>
        </authorList>
    </citation>
    <scope>NUCLEOTIDE SEQUENCE [LARGE SCALE GENOMIC DNA]</scope>
    <source>
        <strain evidence="6">ATCC 18201 / CBS 1600 / BCRC 20928 / JCM 3617 / NBRC 0987 / NRRL Y-1542</strain>
        <strain evidence="4">NRRL Y-1542</strain>
    </source>
</reference>
<keyword evidence="1" id="KW-0479">Metal-binding</keyword>
<evidence type="ECO:0000313" key="6">
    <source>
        <dbReference type="Proteomes" id="UP000094389"/>
    </source>
</evidence>
<dbReference type="Proteomes" id="UP000094389">
    <property type="component" value="Unassembled WGS sequence"/>
</dbReference>
<organism evidence="3 5">
    <name type="scientific">Cyberlindnera jadinii (strain ATCC 18201 / CBS 1600 / BCRC 20928 / JCM 3617 / NBRC 0987 / NRRL Y-1542)</name>
    <name type="common">Torula yeast</name>
    <name type="synonym">Candida utilis</name>
    <dbReference type="NCBI Taxonomy" id="983966"/>
    <lineage>
        <taxon>Eukaryota</taxon>
        <taxon>Fungi</taxon>
        <taxon>Dikarya</taxon>
        <taxon>Ascomycota</taxon>
        <taxon>Saccharomycotina</taxon>
        <taxon>Saccharomycetes</taxon>
        <taxon>Phaffomycetales</taxon>
        <taxon>Phaffomycetaceae</taxon>
        <taxon>Cyberlindnera</taxon>
    </lineage>
</organism>
<dbReference type="PROSITE" id="PS51083">
    <property type="entry name" value="ZF_HIT"/>
    <property type="match status" value="1"/>
</dbReference>
<gene>
    <name evidence="3" type="ORF">BN1211_0803</name>
    <name evidence="4" type="ORF">CYBJADRAFT_187877</name>
</gene>
<name>A0A0H5BZA4_CYBJN</name>
<keyword evidence="6" id="KW-1185">Reference proteome</keyword>
<reference evidence="3" key="1">
    <citation type="submission" date="2014-12" db="EMBL/GenBank/DDBJ databases">
        <authorList>
            <person name="Jaenicke S."/>
        </authorList>
    </citation>
    <scope>NUCLEOTIDE SEQUENCE [LARGE SCALE GENOMIC DNA]</scope>
    <source>
        <strain evidence="3">CBS1600</strain>
    </source>
</reference>
<dbReference type="OrthoDB" id="74807at2759"/>
<feature type="domain" description="HIT-type" evidence="2">
    <location>
        <begin position="168"/>
        <end position="200"/>
    </location>
</feature>
<evidence type="ECO:0000313" key="3">
    <source>
        <dbReference type="EMBL" id="CEP20840.1"/>
    </source>
</evidence>
<keyword evidence="1" id="KW-0862">Zinc</keyword>
<dbReference type="STRING" id="983966.A0A0H5BZA4"/>
<accession>A0A0H5BZA4</accession>
<protein>
    <recommendedName>
        <fullName evidence="2">HIT-type domain-containing protein</fullName>
    </recommendedName>
</protein>